<keyword evidence="5" id="KW-0747">Spliceosome</keyword>
<dbReference type="InterPro" id="IPR013170">
    <property type="entry name" value="mRNA_splic_Cwf21_dom"/>
</dbReference>
<evidence type="ECO:0000256" key="5">
    <source>
        <dbReference type="ARBA" id="ARBA00022728"/>
    </source>
</evidence>
<comment type="similarity">
    <text evidence="2">Belongs to the CWC21 family.</text>
</comment>
<feature type="coiled-coil region" evidence="8">
    <location>
        <begin position="74"/>
        <end position="101"/>
    </location>
</feature>
<dbReference type="Pfam" id="PF08312">
    <property type="entry name" value="cwf21"/>
    <property type="match status" value="1"/>
</dbReference>
<evidence type="ECO:0000256" key="9">
    <source>
        <dbReference type="SAM" id="MobiDB-lite"/>
    </source>
</evidence>
<dbReference type="PANTHER" id="PTHR36562:SF5">
    <property type="entry name" value="SERINE_ARGININE REPETITIVE MATRIX 2"/>
    <property type="match status" value="1"/>
</dbReference>
<evidence type="ECO:0000256" key="2">
    <source>
        <dbReference type="ARBA" id="ARBA00005954"/>
    </source>
</evidence>
<dbReference type="GO" id="GO:0000398">
    <property type="term" value="P:mRNA splicing, via spliceosome"/>
    <property type="evidence" value="ECO:0007669"/>
    <property type="project" value="EnsemblFungi"/>
</dbReference>
<dbReference type="EMBL" id="KV454001">
    <property type="protein sequence ID" value="ODQ49259.1"/>
    <property type="molecule type" value="Genomic_DNA"/>
</dbReference>
<keyword evidence="4" id="KW-0507">mRNA processing</keyword>
<dbReference type="InterPro" id="IPR051372">
    <property type="entry name" value="CWC21"/>
</dbReference>
<evidence type="ECO:0000256" key="7">
    <source>
        <dbReference type="ARBA" id="ARBA00023242"/>
    </source>
</evidence>
<comment type="subcellular location">
    <subcellularLocation>
        <location evidence="1">Nucleus</location>
    </subcellularLocation>
</comment>
<evidence type="ECO:0000256" key="1">
    <source>
        <dbReference type="ARBA" id="ARBA00004123"/>
    </source>
</evidence>
<keyword evidence="7" id="KW-0539">Nucleus</keyword>
<proteinExistence type="inferred from homology"/>
<gene>
    <name evidence="11" type="ORF">PICMEDRAFT_23872</name>
</gene>
<dbReference type="PANTHER" id="PTHR36562">
    <property type="entry name" value="SERINE/ARGININE REPETITIVE MATRIX 2"/>
    <property type="match status" value="1"/>
</dbReference>
<accession>A0A1E3NT24</accession>
<feature type="region of interest" description="Disordered" evidence="9">
    <location>
        <begin position="1"/>
        <end position="22"/>
    </location>
</feature>
<dbReference type="OrthoDB" id="10267305at2759"/>
<evidence type="ECO:0000256" key="8">
    <source>
        <dbReference type="SAM" id="Coils"/>
    </source>
</evidence>
<organism evidence="11 12">
    <name type="scientific">Pichia membranifaciens NRRL Y-2026</name>
    <dbReference type="NCBI Taxonomy" id="763406"/>
    <lineage>
        <taxon>Eukaryota</taxon>
        <taxon>Fungi</taxon>
        <taxon>Dikarya</taxon>
        <taxon>Ascomycota</taxon>
        <taxon>Saccharomycotina</taxon>
        <taxon>Pichiomycetes</taxon>
        <taxon>Pichiales</taxon>
        <taxon>Pichiaceae</taxon>
        <taxon>Pichia</taxon>
    </lineage>
</organism>
<keyword evidence="6" id="KW-0508">mRNA splicing</keyword>
<dbReference type="Proteomes" id="UP000094455">
    <property type="component" value="Unassembled WGS sequence"/>
</dbReference>
<name>A0A1E3NT24_9ASCO</name>
<dbReference type="RefSeq" id="XP_019020372.1">
    <property type="nucleotide sequence ID" value="XM_019162328.1"/>
</dbReference>
<dbReference type="AlphaFoldDB" id="A0A1E3NT24"/>
<reference evidence="11 12" key="1">
    <citation type="journal article" date="2016" name="Proc. Natl. Acad. Sci. U.S.A.">
        <title>Comparative genomics of biotechnologically important yeasts.</title>
        <authorList>
            <person name="Riley R."/>
            <person name="Haridas S."/>
            <person name="Wolfe K.H."/>
            <person name="Lopes M.R."/>
            <person name="Hittinger C.T."/>
            <person name="Goeker M."/>
            <person name="Salamov A.A."/>
            <person name="Wisecaver J.H."/>
            <person name="Long T.M."/>
            <person name="Calvey C.H."/>
            <person name="Aerts A.L."/>
            <person name="Barry K.W."/>
            <person name="Choi C."/>
            <person name="Clum A."/>
            <person name="Coughlan A.Y."/>
            <person name="Deshpande S."/>
            <person name="Douglass A.P."/>
            <person name="Hanson S.J."/>
            <person name="Klenk H.-P."/>
            <person name="LaButti K.M."/>
            <person name="Lapidus A."/>
            <person name="Lindquist E.A."/>
            <person name="Lipzen A.M."/>
            <person name="Meier-Kolthoff J.P."/>
            <person name="Ohm R.A."/>
            <person name="Otillar R.P."/>
            <person name="Pangilinan J.L."/>
            <person name="Peng Y."/>
            <person name="Rokas A."/>
            <person name="Rosa C.A."/>
            <person name="Scheuner C."/>
            <person name="Sibirny A.A."/>
            <person name="Slot J.C."/>
            <person name="Stielow J.B."/>
            <person name="Sun H."/>
            <person name="Kurtzman C.P."/>
            <person name="Blackwell M."/>
            <person name="Grigoriev I.V."/>
            <person name="Jeffries T.W."/>
        </authorList>
    </citation>
    <scope>NUCLEOTIDE SEQUENCE [LARGE SCALE GENOMIC DNA]</scope>
    <source>
        <strain evidence="11 12">NRRL Y-2026</strain>
    </source>
</reference>
<evidence type="ECO:0000256" key="3">
    <source>
        <dbReference type="ARBA" id="ARBA00020641"/>
    </source>
</evidence>
<keyword evidence="12" id="KW-1185">Reference proteome</keyword>
<evidence type="ECO:0000313" key="11">
    <source>
        <dbReference type="EMBL" id="ODQ49259.1"/>
    </source>
</evidence>
<evidence type="ECO:0000256" key="6">
    <source>
        <dbReference type="ARBA" id="ARBA00023187"/>
    </source>
</evidence>
<evidence type="ECO:0000256" key="4">
    <source>
        <dbReference type="ARBA" id="ARBA00022664"/>
    </source>
</evidence>
<dbReference type="CDD" id="cd21372">
    <property type="entry name" value="cwf21_CWC21-like"/>
    <property type="match status" value="1"/>
</dbReference>
<protein>
    <recommendedName>
        <fullName evidence="3">Pre-mRNA-splicing factor CWC21</fullName>
    </recommendedName>
</protein>
<dbReference type="GO" id="GO:0005684">
    <property type="term" value="C:U2-type spliceosomal complex"/>
    <property type="evidence" value="ECO:0007669"/>
    <property type="project" value="EnsemblFungi"/>
</dbReference>
<dbReference type="Gene3D" id="6.10.140.420">
    <property type="match status" value="1"/>
</dbReference>
<feature type="domain" description="CWF21" evidence="10">
    <location>
        <begin position="69"/>
        <end position="115"/>
    </location>
</feature>
<dbReference type="STRING" id="763406.A0A1E3NT24"/>
<evidence type="ECO:0000259" key="10">
    <source>
        <dbReference type="SMART" id="SM01115"/>
    </source>
</evidence>
<keyword evidence="8" id="KW-0175">Coiled coil</keyword>
<dbReference type="SMART" id="SM01115">
    <property type="entry name" value="cwf21"/>
    <property type="match status" value="1"/>
</dbReference>
<dbReference type="GO" id="GO:0000974">
    <property type="term" value="C:Prp19 complex"/>
    <property type="evidence" value="ECO:0007669"/>
    <property type="project" value="EnsemblFungi"/>
</dbReference>
<feature type="non-terminal residue" evidence="11">
    <location>
        <position position="115"/>
    </location>
</feature>
<evidence type="ECO:0000313" key="12">
    <source>
        <dbReference type="Proteomes" id="UP000094455"/>
    </source>
</evidence>
<sequence>MSYNGIGLKSAKGSSTSGYVQRNVGDARAERIGESKGKHYYKRQLNEKHQEKVEKQRKFADLSLDKEILDHETKREIEVKVMEYRDKVEAENSNMEDEEIDQLVDKYRIKLHKVR</sequence>
<dbReference type="GeneID" id="30179015"/>